<evidence type="ECO:0000256" key="1">
    <source>
        <dbReference type="ARBA" id="ARBA00022583"/>
    </source>
</evidence>
<dbReference type="GO" id="GO:0005886">
    <property type="term" value="C:plasma membrane"/>
    <property type="evidence" value="ECO:0007669"/>
    <property type="project" value="TreeGrafter"/>
</dbReference>
<keyword evidence="2" id="KW-0168">Coated pit</keyword>
<dbReference type="OrthoDB" id="5593455at2759"/>
<dbReference type="InterPro" id="IPR018808">
    <property type="entry name" value="Muniscin_C"/>
</dbReference>
<dbReference type="EMBL" id="FN653030">
    <property type="protein sequence ID" value="CBY19152.1"/>
    <property type="molecule type" value="Genomic_DNA"/>
</dbReference>
<evidence type="ECO:0000256" key="4">
    <source>
        <dbReference type="SAM" id="MobiDB-lite"/>
    </source>
</evidence>
<dbReference type="GO" id="GO:0005905">
    <property type="term" value="C:clathrin-coated pit"/>
    <property type="evidence" value="ECO:0007669"/>
    <property type="project" value="UniProtKB-KW"/>
</dbReference>
<reference evidence="6" key="1">
    <citation type="journal article" date="2010" name="Science">
        <title>Plasticity of animal genome architecture unmasked by rapid evolution of a pelagic tunicate.</title>
        <authorList>
            <person name="Denoeud F."/>
            <person name="Henriet S."/>
            <person name="Mungpakdee S."/>
            <person name="Aury J.M."/>
            <person name="Da Silva C."/>
            <person name="Brinkmann H."/>
            <person name="Mikhaleva J."/>
            <person name="Olsen L.C."/>
            <person name="Jubin C."/>
            <person name="Canestro C."/>
            <person name="Bouquet J.M."/>
            <person name="Danks G."/>
            <person name="Poulain J."/>
            <person name="Campsteijn C."/>
            <person name="Adamski M."/>
            <person name="Cross I."/>
            <person name="Yadetie F."/>
            <person name="Muffato M."/>
            <person name="Louis A."/>
            <person name="Butcher S."/>
            <person name="Tsagkogeorga G."/>
            <person name="Konrad A."/>
            <person name="Singh S."/>
            <person name="Jensen M.F."/>
            <person name="Cong E.H."/>
            <person name="Eikeseth-Otteraa H."/>
            <person name="Noel B."/>
            <person name="Anthouard V."/>
            <person name="Porcel B.M."/>
            <person name="Kachouri-Lafond R."/>
            <person name="Nishino A."/>
            <person name="Ugolini M."/>
            <person name="Chourrout P."/>
            <person name="Nishida H."/>
            <person name="Aasland R."/>
            <person name="Huzurbazar S."/>
            <person name="Westhof E."/>
            <person name="Delsuc F."/>
            <person name="Lehrach H."/>
            <person name="Reinhardt R."/>
            <person name="Weissenbach J."/>
            <person name="Roy S.W."/>
            <person name="Artiguenave F."/>
            <person name="Postlethwait J.H."/>
            <person name="Manak J.R."/>
            <person name="Thompson E.M."/>
            <person name="Jaillon O."/>
            <person name="Du Pasquier L."/>
            <person name="Boudinot P."/>
            <person name="Liberles D.A."/>
            <person name="Volff J.N."/>
            <person name="Philippe H."/>
            <person name="Lenhard B."/>
            <person name="Roest Crollius H."/>
            <person name="Wincker P."/>
            <person name="Chourrout D."/>
        </authorList>
    </citation>
    <scope>NUCLEOTIDE SEQUENCE [LARGE SCALE GENOMIC DNA]</scope>
</reference>
<evidence type="ECO:0000256" key="3">
    <source>
        <dbReference type="ARBA" id="ARBA00037878"/>
    </source>
</evidence>
<dbReference type="Proteomes" id="UP000001307">
    <property type="component" value="Unassembled WGS sequence"/>
</dbReference>
<feature type="compositionally biased region" description="Polar residues" evidence="4">
    <location>
        <begin position="513"/>
        <end position="522"/>
    </location>
</feature>
<feature type="compositionally biased region" description="Polar residues" evidence="4">
    <location>
        <begin position="532"/>
        <end position="544"/>
    </location>
</feature>
<dbReference type="GO" id="GO:0006897">
    <property type="term" value="P:endocytosis"/>
    <property type="evidence" value="ECO:0007669"/>
    <property type="project" value="UniProtKB-KW"/>
</dbReference>
<feature type="domain" description="FCH" evidence="5">
    <location>
        <begin position="20"/>
        <end position="106"/>
    </location>
</feature>
<evidence type="ECO:0000259" key="5">
    <source>
        <dbReference type="SMART" id="SM00055"/>
    </source>
</evidence>
<proteinExistence type="predicted"/>
<dbReference type="AlphaFoldDB" id="E4X8U2"/>
<gene>
    <name evidence="6" type="ORF">GSOID_T00004575001</name>
</gene>
<accession>E4X8U2</accession>
<dbReference type="PANTHER" id="PTHR23065:SF15">
    <property type="entry name" value="AT02057P"/>
    <property type="match status" value="1"/>
</dbReference>
<dbReference type="PANTHER" id="PTHR23065">
    <property type="entry name" value="PROLINE-SERINE-THREONINE PHOSPHATASE INTERACTING PROTEIN 1"/>
    <property type="match status" value="1"/>
</dbReference>
<evidence type="ECO:0000313" key="6">
    <source>
        <dbReference type="EMBL" id="CBY19152.1"/>
    </source>
</evidence>
<feature type="compositionally biased region" description="Low complexity" evidence="4">
    <location>
        <begin position="296"/>
        <end position="311"/>
    </location>
</feature>
<dbReference type="InterPro" id="IPR001060">
    <property type="entry name" value="FCH_dom"/>
</dbReference>
<dbReference type="FunCoup" id="E4X8U2">
    <property type="interactions" value="203"/>
</dbReference>
<evidence type="ECO:0000256" key="2">
    <source>
        <dbReference type="ARBA" id="ARBA00023176"/>
    </source>
</evidence>
<dbReference type="SMART" id="SM00055">
    <property type="entry name" value="FCH"/>
    <property type="match status" value="1"/>
</dbReference>
<keyword evidence="1" id="KW-0254">Endocytosis</keyword>
<keyword evidence="7" id="KW-1185">Reference proteome</keyword>
<name>E4X8U2_OIKDI</name>
<keyword evidence="2" id="KW-0472">Membrane</keyword>
<feature type="compositionally biased region" description="Basic and acidic residues" evidence="4">
    <location>
        <begin position="503"/>
        <end position="512"/>
    </location>
</feature>
<dbReference type="Pfam" id="PF10291">
    <property type="entry name" value="muHD"/>
    <property type="match status" value="1"/>
</dbReference>
<feature type="region of interest" description="Disordered" evidence="4">
    <location>
        <begin position="453"/>
        <end position="555"/>
    </location>
</feature>
<dbReference type="InterPro" id="IPR027267">
    <property type="entry name" value="AH/BAR_dom_sf"/>
</dbReference>
<protein>
    <recommendedName>
        <fullName evidence="5">FCH domain-containing protein</fullName>
    </recommendedName>
</protein>
<comment type="subcellular location">
    <subcellularLocation>
        <location evidence="3">Membrane</location>
        <location evidence="3">Coated pit</location>
    </subcellularLocation>
</comment>
<dbReference type="Gene3D" id="1.20.1270.60">
    <property type="entry name" value="Arfaptin homology (AH) domain/BAR domain"/>
    <property type="match status" value="1"/>
</dbReference>
<feature type="region of interest" description="Disordered" evidence="4">
    <location>
        <begin position="155"/>
        <end position="175"/>
    </location>
</feature>
<dbReference type="GO" id="GO:0005737">
    <property type="term" value="C:cytoplasm"/>
    <property type="evidence" value="ECO:0007669"/>
    <property type="project" value="TreeGrafter"/>
</dbReference>
<dbReference type="InParanoid" id="E4X8U2"/>
<dbReference type="SUPFAM" id="SSF103657">
    <property type="entry name" value="BAR/IMD domain-like"/>
    <property type="match status" value="1"/>
</dbReference>
<evidence type="ECO:0000313" key="7">
    <source>
        <dbReference type="Proteomes" id="UP000001307"/>
    </source>
</evidence>
<organism evidence="6">
    <name type="scientific">Oikopleura dioica</name>
    <name type="common">Tunicate</name>
    <dbReference type="NCBI Taxonomy" id="34765"/>
    <lineage>
        <taxon>Eukaryota</taxon>
        <taxon>Metazoa</taxon>
        <taxon>Chordata</taxon>
        <taxon>Tunicata</taxon>
        <taxon>Appendicularia</taxon>
        <taxon>Copelata</taxon>
        <taxon>Oikopleuridae</taxon>
        <taxon>Oikopleura</taxon>
    </lineage>
</organism>
<feature type="region of interest" description="Disordered" evidence="4">
    <location>
        <begin position="266"/>
        <end position="418"/>
    </location>
</feature>
<feature type="compositionally biased region" description="Pro residues" evidence="4">
    <location>
        <begin position="473"/>
        <end position="489"/>
    </location>
</feature>
<sequence length="837" mass="92651">MKGDLLAIPNDPEDSPNFRNAFWGADHKGFEVLYASLKSAPAASKEIAEFIREVACQHDQLAKNLARLGKQEKTNAQHILLSPIWKILKTTMENSGAAHQDLAQRLFEISREIRKYSEEGCRERYKSHKKELLATGQACTKMQHATAHLLKSKESRTRIELSNSSGSKHGKQLRRSADDMKRHVDSYNQALEIFEPAMIASTEVLEDLEKDHVERLCDYMTKLHKGYDSCIAISQINNAAFQETLANNAKPEYILGQFAKRRGTGMEQPKMENFDPGEAGAGNISISPEKQRTDDSNSFNRSVSSANSTSSEPVQRQESLNGKPKMSSFLRPSAANKSDTDSHIVKSNVHTNSDSENDLEKDKPKRMAKSPVKATRVESKSSAEVDEDGFTIRKPTVSDRSRKSSTSSDSSGWDFEEDGKLDTYKIKVQIKSLEEIEKEKAAKESMQSVIKLDAPLAAAPTRKAPRPGRSPRTVPPSVSPVTIPPPLLPKLPEKPTGLPSSPSEDKTDELHENSASILLNESNPEKIRESPTKSPSLTQSSSALRTRPLTPIKTGGSLLSENITWTQAQGTPYDAPIASIESLSPVMTPTSPVNANGDIFIRTAITETVNAKFLAVGEKNTQVLNNADLYLDFPASALKSLNNTQNFELKIEGGVAQVKVNPAFGRGEDNIIRLDLECLMTFLQKMARDRPSQSHHMMKIASYRVKCTASNLPLLLASYWKKEKDDYKVKVVAKPTTKIAQLKLLLKSSTFHECESETPHHVENGFSTFQLENLESGVEQSMTAYLSKCPNPTAFAAQFSSDSLTLSSVSVPEKSSLKIKDSRRRMKIGFYISEPIL</sequence>